<dbReference type="EMBL" id="JAAGNX010000001">
    <property type="protein sequence ID" value="NDV61221.1"/>
    <property type="molecule type" value="Genomic_DNA"/>
</dbReference>
<proteinExistence type="predicted"/>
<accession>A0A6B2LXD4</accession>
<comment type="caution">
    <text evidence="2">The sequence shown here is derived from an EMBL/GenBank/DDBJ whole genome shotgun (WGS) entry which is preliminary data.</text>
</comment>
<organism evidence="2 3">
    <name type="scientific">Oceanipulchritudo coccoides</name>
    <dbReference type="NCBI Taxonomy" id="2706888"/>
    <lineage>
        <taxon>Bacteria</taxon>
        <taxon>Pseudomonadati</taxon>
        <taxon>Verrucomicrobiota</taxon>
        <taxon>Opitutia</taxon>
        <taxon>Puniceicoccales</taxon>
        <taxon>Oceanipulchritudinaceae</taxon>
        <taxon>Oceanipulchritudo</taxon>
    </lineage>
</organism>
<dbReference type="Proteomes" id="UP000478417">
    <property type="component" value="Unassembled WGS sequence"/>
</dbReference>
<sequence>MSPFGVAKSIFDAALLVLSIFFAFRLLFAHEARRDEWRSVVKRRVYIGRPNFKRLSILLGWIFLFIAIFLTYRQIDKLVG</sequence>
<gene>
    <name evidence="2" type="ORF">G0Q06_02015</name>
</gene>
<dbReference type="AlphaFoldDB" id="A0A6B2LXD4"/>
<keyword evidence="3" id="KW-1185">Reference proteome</keyword>
<evidence type="ECO:0000256" key="1">
    <source>
        <dbReference type="SAM" id="Phobius"/>
    </source>
</evidence>
<evidence type="ECO:0000313" key="3">
    <source>
        <dbReference type="Proteomes" id="UP000478417"/>
    </source>
</evidence>
<reference evidence="2 3" key="1">
    <citation type="submission" date="2020-02" db="EMBL/GenBank/DDBJ databases">
        <title>Albibacoteraceae fam. nov., the first described family within the subdivision 4 Verrucomicrobia.</title>
        <authorList>
            <person name="Xi F."/>
        </authorList>
    </citation>
    <scope>NUCLEOTIDE SEQUENCE [LARGE SCALE GENOMIC DNA]</scope>
    <source>
        <strain evidence="2 3">CK1056</strain>
    </source>
</reference>
<keyword evidence="1" id="KW-0472">Membrane</keyword>
<keyword evidence="1" id="KW-1133">Transmembrane helix</keyword>
<evidence type="ECO:0000313" key="2">
    <source>
        <dbReference type="EMBL" id="NDV61221.1"/>
    </source>
</evidence>
<dbReference type="RefSeq" id="WP_163961956.1">
    <property type="nucleotide sequence ID" value="NZ_JAAGNX010000001.1"/>
</dbReference>
<name>A0A6B2LXD4_9BACT</name>
<protein>
    <submittedName>
        <fullName evidence="2">Uncharacterized protein</fullName>
    </submittedName>
</protein>
<keyword evidence="1" id="KW-0812">Transmembrane</keyword>
<feature type="transmembrane region" description="Helical" evidence="1">
    <location>
        <begin position="53"/>
        <end position="72"/>
    </location>
</feature>